<evidence type="ECO:0000313" key="3">
    <source>
        <dbReference type="Proteomes" id="UP000183971"/>
    </source>
</evidence>
<dbReference type="Gene3D" id="3.30.429.10">
    <property type="entry name" value="Macrophage Migration Inhibitory Factor"/>
    <property type="match status" value="1"/>
</dbReference>
<dbReference type="InterPro" id="IPR014347">
    <property type="entry name" value="Tautomerase/MIF_sf"/>
</dbReference>
<comment type="caution">
    <text evidence="2">The sequence shown here is derived from an EMBL/GenBank/DDBJ whole genome shotgun (WGS) entry which is preliminary data.</text>
</comment>
<dbReference type="RefSeq" id="XP_031084214.1">
    <property type="nucleotide sequence ID" value="XM_031234480.1"/>
</dbReference>
<feature type="domain" description="Tautomerase cis-CaaD-like" evidence="1">
    <location>
        <begin position="1"/>
        <end position="64"/>
    </location>
</feature>
<dbReference type="InterPro" id="IPR028116">
    <property type="entry name" value="Cis-CaaD-like"/>
</dbReference>
<dbReference type="VEuPathDB" id="FungiDB:FPRO_07460"/>
<proteinExistence type="predicted"/>
<reference evidence="3" key="1">
    <citation type="journal article" date="2016" name="Genome Biol. Evol.">
        <title>Comparative 'omics' of the Fusarium fujikuroi species complex highlights differences in genetic potential and metabolite synthesis.</title>
        <authorList>
            <person name="Niehaus E.-M."/>
            <person name="Muensterkoetter M."/>
            <person name="Proctor R.H."/>
            <person name="Brown D.W."/>
            <person name="Sharon A."/>
            <person name="Idan Y."/>
            <person name="Oren-Young L."/>
            <person name="Sieber C.M."/>
            <person name="Novak O."/>
            <person name="Pencik A."/>
            <person name="Tarkowska D."/>
            <person name="Hromadova K."/>
            <person name="Freeman S."/>
            <person name="Maymon M."/>
            <person name="Elazar M."/>
            <person name="Youssef S.A."/>
            <person name="El-Shabrawy E.S.M."/>
            <person name="Shalaby A.B.A."/>
            <person name="Houterman P."/>
            <person name="Brock N.L."/>
            <person name="Burkhardt I."/>
            <person name="Tsavkelova E.A."/>
            <person name="Dickschat J.S."/>
            <person name="Galuszka P."/>
            <person name="Gueldener U."/>
            <person name="Tudzynski B."/>
        </authorList>
    </citation>
    <scope>NUCLEOTIDE SEQUENCE [LARGE SCALE GENOMIC DNA]</scope>
    <source>
        <strain evidence="3">ET1</strain>
    </source>
</reference>
<organism evidence="2 3">
    <name type="scientific">Fusarium proliferatum (strain ET1)</name>
    <name type="common">Orchid endophyte fungus</name>
    <dbReference type="NCBI Taxonomy" id="1227346"/>
    <lineage>
        <taxon>Eukaryota</taxon>
        <taxon>Fungi</taxon>
        <taxon>Dikarya</taxon>
        <taxon>Ascomycota</taxon>
        <taxon>Pezizomycotina</taxon>
        <taxon>Sordariomycetes</taxon>
        <taxon>Hypocreomycetidae</taxon>
        <taxon>Hypocreales</taxon>
        <taxon>Nectriaceae</taxon>
        <taxon>Fusarium</taxon>
        <taxon>Fusarium fujikuroi species complex</taxon>
    </lineage>
</organism>
<evidence type="ECO:0000259" key="1">
    <source>
        <dbReference type="Pfam" id="PF14832"/>
    </source>
</evidence>
<dbReference type="GeneID" id="42052339"/>
<keyword evidence="3" id="KW-1185">Reference proteome</keyword>
<accession>A0A1L7VTA2</accession>
<dbReference type="Pfam" id="PF14832">
    <property type="entry name" value="Tautomerase_3"/>
    <property type="match status" value="1"/>
</dbReference>
<dbReference type="AlphaFoldDB" id="A0A1L7VTA2"/>
<protein>
    <recommendedName>
        <fullName evidence="1">Tautomerase cis-CaaD-like domain-containing protein</fullName>
    </recommendedName>
</protein>
<sequence length="174" mass="19678">MPFYEVHHSYPLNKDQRQQFAQAITQLHCKAFKTPTFFIHVRFFAEENSENVYFIGGRSHLASNRISGNVRVSPIRSKADFDELAIKIEAAWYDTLKLISPAEKATWNGEDEQKRLILVKFVPLVTGREVGMNAPEAGKEGNWLKDQVTYVESMANKGVGGFADMLAEVKGLIE</sequence>
<gene>
    <name evidence="2" type="ORF">FPRO_07460</name>
</gene>
<evidence type="ECO:0000313" key="2">
    <source>
        <dbReference type="EMBL" id="CZR43623.1"/>
    </source>
</evidence>
<dbReference type="Proteomes" id="UP000183971">
    <property type="component" value="Unassembled WGS sequence"/>
</dbReference>
<dbReference type="EMBL" id="FJOF01000007">
    <property type="protein sequence ID" value="CZR43623.1"/>
    <property type="molecule type" value="Genomic_DNA"/>
</dbReference>
<dbReference type="SUPFAM" id="SSF55331">
    <property type="entry name" value="Tautomerase/MIF"/>
    <property type="match status" value="1"/>
</dbReference>
<name>A0A1L7VTA2_FUSPR</name>